<sequence length="232" mass="24527">MTRRYALYWLPAPGSRLEAFGRAVLGYDTVSGEAVAHPADLSGLAAVTGGARVYGFHATLKAPLRLAAGGTEADLVGAARDLAAAHPPVAVGPLRVAALGPFLALVPEAPPTSLGLLAAECVAALDPFRAPLTEAERAKRRPDRLDARGRALLDRWGYPFVFEAFRFHMTLTDALLEAERETWLARLSEAYAATAPEPVTIDAVCLLAQDGSGRFRLLARLPFAAGGGSTRD</sequence>
<dbReference type="EMBL" id="CP043538">
    <property type="protein sequence ID" value="QGY02240.1"/>
    <property type="molecule type" value="Genomic_DNA"/>
</dbReference>
<gene>
    <name evidence="1" type="ORF">MMSR116_10405</name>
</gene>
<dbReference type="InterPro" id="IPR009389">
    <property type="entry name" value="DUF1045"/>
</dbReference>
<organism evidence="1 2">
    <name type="scientific">Methylobacterium mesophilicum SR1.6/6</name>
    <dbReference type="NCBI Taxonomy" id="908290"/>
    <lineage>
        <taxon>Bacteria</taxon>
        <taxon>Pseudomonadati</taxon>
        <taxon>Pseudomonadota</taxon>
        <taxon>Alphaproteobacteria</taxon>
        <taxon>Hyphomicrobiales</taxon>
        <taxon>Methylobacteriaceae</taxon>
        <taxon>Methylobacterium</taxon>
    </lineage>
</organism>
<dbReference type="KEGG" id="mmes:MMSR116_10405"/>
<dbReference type="PIRSF" id="PIRSF033328">
    <property type="entry name" value="Phest_Mll4975"/>
    <property type="match status" value="1"/>
</dbReference>
<dbReference type="NCBIfam" id="TIGR03223">
    <property type="entry name" value="Phn_opern_protn"/>
    <property type="match status" value="1"/>
</dbReference>
<dbReference type="RefSeq" id="WP_158168704.1">
    <property type="nucleotide sequence ID" value="NZ_CP043538.1"/>
</dbReference>
<dbReference type="AlphaFoldDB" id="A0A6B9FI60"/>
<dbReference type="OrthoDB" id="4954742at2"/>
<proteinExistence type="predicted"/>
<evidence type="ECO:0000313" key="1">
    <source>
        <dbReference type="EMBL" id="QGY02240.1"/>
    </source>
</evidence>
<name>A0A6B9FI60_9HYPH</name>
<reference evidence="1 2" key="1">
    <citation type="journal article" date="2012" name="Genet. Mol. Biol.">
        <title>Analysis of 16S rRNA and mxaF genes revealing insights into Methylobacterium niche-specific plant association.</title>
        <authorList>
            <person name="Dourado M.N."/>
            <person name="Andreote F.D."/>
            <person name="Dini-Andreote F."/>
            <person name="Conti R."/>
            <person name="Araujo J.M."/>
            <person name="Araujo W.L."/>
        </authorList>
    </citation>
    <scope>NUCLEOTIDE SEQUENCE [LARGE SCALE GENOMIC DNA]</scope>
    <source>
        <strain evidence="1 2">SR1.6/6</strain>
    </source>
</reference>
<accession>A0A6B9FI60</accession>
<dbReference type="Proteomes" id="UP000012488">
    <property type="component" value="Chromosome"/>
</dbReference>
<protein>
    <submittedName>
        <fullName evidence="1">DUF1045 domain-containing protein</fullName>
    </submittedName>
</protein>
<dbReference type="Pfam" id="PF06299">
    <property type="entry name" value="DUF1045"/>
    <property type="match status" value="1"/>
</dbReference>
<reference evidence="1 2" key="2">
    <citation type="journal article" date="2013" name="Genome Announc.">
        <title>Draft Genome Sequence of Methylobacterium mesophilicum Strain SR1.6/6, Isolated from Citrus sinensis.</title>
        <authorList>
            <person name="Marinho Almeida D."/>
            <person name="Dini-Andreote F."/>
            <person name="Camargo Neves A.A."/>
            <person name="Juca Ramos R.T."/>
            <person name="Andreote F.D."/>
            <person name="Carneiro A.R."/>
            <person name="Oliveira de Souza Lima A."/>
            <person name="Caracciolo Gomes de Sa P.H."/>
            <person name="Ribeiro Barbosa M.S."/>
            <person name="Araujo W.L."/>
            <person name="Silva A."/>
        </authorList>
    </citation>
    <scope>NUCLEOTIDE SEQUENCE [LARGE SCALE GENOMIC DNA]</scope>
    <source>
        <strain evidence="1 2">SR1.6/6</strain>
    </source>
</reference>
<evidence type="ECO:0000313" key="2">
    <source>
        <dbReference type="Proteomes" id="UP000012488"/>
    </source>
</evidence>